<keyword evidence="3" id="KW-1185">Reference proteome</keyword>
<gene>
    <name evidence="2" type="ORF">PG986_002815</name>
</gene>
<name>A0ABR1QQ33_9PEZI</name>
<evidence type="ECO:0000256" key="1">
    <source>
        <dbReference type="SAM" id="MobiDB-lite"/>
    </source>
</evidence>
<evidence type="ECO:0000313" key="3">
    <source>
        <dbReference type="Proteomes" id="UP001391051"/>
    </source>
</evidence>
<feature type="region of interest" description="Disordered" evidence="1">
    <location>
        <begin position="1"/>
        <end position="36"/>
    </location>
</feature>
<accession>A0ABR1QQ33</accession>
<dbReference type="RefSeq" id="XP_066704101.1">
    <property type="nucleotide sequence ID" value="XM_066839037.1"/>
</dbReference>
<dbReference type="Proteomes" id="UP001391051">
    <property type="component" value="Unassembled WGS sequence"/>
</dbReference>
<protein>
    <recommendedName>
        <fullName evidence="4">Pheromone</fullName>
    </recommendedName>
</protein>
<evidence type="ECO:0000313" key="2">
    <source>
        <dbReference type="EMBL" id="KAK7961990.1"/>
    </source>
</evidence>
<organism evidence="2 3">
    <name type="scientific">Apiospora aurea</name>
    <dbReference type="NCBI Taxonomy" id="335848"/>
    <lineage>
        <taxon>Eukaryota</taxon>
        <taxon>Fungi</taxon>
        <taxon>Dikarya</taxon>
        <taxon>Ascomycota</taxon>
        <taxon>Pezizomycotina</taxon>
        <taxon>Sordariomycetes</taxon>
        <taxon>Xylariomycetidae</taxon>
        <taxon>Amphisphaeriales</taxon>
        <taxon>Apiosporaceae</taxon>
        <taxon>Apiospora</taxon>
    </lineage>
</organism>
<dbReference type="EMBL" id="JAQQWE010000002">
    <property type="protein sequence ID" value="KAK7961990.1"/>
    <property type="molecule type" value="Genomic_DNA"/>
</dbReference>
<sequence length="68" mass="7289">MELQGVLLQAPRLWPPPIKGHDPSTTTISTEDGKADDGEQMTIACFGAMLEPAPEVTYGSKQGMLDTD</sequence>
<dbReference type="GeneID" id="92072099"/>
<comment type="caution">
    <text evidence="2">The sequence shown here is derived from an EMBL/GenBank/DDBJ whole genome shotgun (WGS) entry which is preliminary data.</text>
</comment>
<proteinExistence type="predicted"/>
<evidence type="ECO:0008006" key="4">
    <source>
        <dbReference type="Google" id="ProtNLM"/>
    </source>
</evidence>
<reference evidence="2 3" key="1">
    <citation type="submission" date="2023-01" db="EMBL/GenBank/DDBJ databases">
        <title>Analysis of 21 Apiospora genomes using comparative genomics revels a genus with tremendous synthesis potential of carbohydrate active enzymes and secondary metabolites.</title>
        <authorList>
            <person name="Sorensen T."/>
        </authorList>
    </citation>
    <scope>NUCLEOTIDE SEQUENCE [LARGE SCALE GENOMIC DNA]</scope>
    <source>
        <strain evidence="2 3">CBS 24483</strain>
    </source>
</reference>